<evidence type="ECO:0000256" key="5">
    <source>
        <dbReference type="RuleBase" id="RU362040"/>
    </source>
</evidence>
<evidence type="ECO:0000256" key="3">
    <source>
        <dbReference type="ARBA" id="ARBA00022448"/>
    </source>
</evidence>
<evidence type="ECO:0000313" key="7">
    <source>
        <dbReference type="EMBL" id="CAB9504289.1"/>
    </source>
</evidence>
<dbReference type="GO" id="GO:0030904">
    <property type="term" value="C:retromer complex"/>
    <property type="evidence" value="ECO:0007669"/>
    <property type="project" value="InterPro"/>
</dbReference>
<dbReference type="GO" id="GO:0015031">
    <property type="term" value="P:protein transport"/>
    <property type="evidence" value="ECO:0007669"/>
    <property type="project" value="UniProtKB-KW"/>
</dbReference>
<evidence type="ECO:0000313" key="8">
    <source>
        <dbReference type="Proteomes" id="UP001153069"/>
    </source>
</evidence>
<dbReference type="GO" id="GO:0031410">
    <property type="term" value="C:cytoplasmic vesicle"/>
    <property type="evidence" value="ECO:0007669"/>
    <property type="project" value="UniProtKB-ARBA"/>
</dbReference>
<dbReference type="OrthoDB" id="10258130at2759"/>
<dbReference type="CDD" id="cd07394">
    <property type="entry name" value="MPP_Vps29"/>
    <property type="match status" value="1"/>
</dbReference>
<accession>A0A9N8DQV7</accession>
<dbReference type="Pfam" id="PF12850">
    <property type="entry name" value="Metallophos_2"/>
    <property type="match status" value="1"/>
</dbReference>
<dbReference type="EMBL" id="CAICTM010000190">
    <property type="protein sequence ID" value="CAB9504289.1"/>
    <property type="molecule type" value="Genomic_DNA"/>
</dbReference>
<evidence type="ECO:0000259" key="6">
    <source>
        <dbReference type="Pfam" id="PF12850"/>
    </source>
</evidence>
<evidence type="ECO:0000256" key="4">
    <source>
        <dbReference type="ARBA" id="ARBA00022927"/>
    </source>
</evidence>
<keyword evidence="8" id="KW-1185">Reference proteome</keyword>
<dbReference type="NCBIfam" id="TIGR00040">
    <property type="entry name" value="yfcE"/>
    <property type="match status" value="1"/>
</dbReference>
<reference evidence="7" key="1">
    <citation type="submission" date="2020-06" db="EMBL/GenBank/DDBJ databases">
        <authorList>
            <consortium name="Plant Systems Biology data submission"/>
        </authorList>
    </citation>
    <scope>NUCLEOTIDE SEQUENCE</scope>
    <source>
        <strain evidence="7">D6</strain>
    </source>
</reference>
<comment type="caution">
    <text evidence="7">The sequence shown here is derived from an EMBL/GenBank/DDBJ whole genome shotgun (WGS) entry which is preliminary data.</text>
</comment>
<dbReference type="AlphaFoldDB" id="A0A9N8DQV7"/>
<proteinExistence type="inferred from homology"/>
<dbReference type="GO" id="GO:0005829">
    <property type="term" value="C:cytosol"/>
    <property type="evidence" value="ECO:0007669"/>
    <property type="project" value="GOC"/>
</dbReference>
<keyword evidence="3" id="KW-0813">Transport</keyword>
<dbReference type="Gene3D" id="3.60.21.10">
    <property type="match status" value="1"/>
</dbReference>
<dbReference type="InterPro" id="IPR000979">
    <property type="entry name" value="Phosphodiesterase_MJ0936/Vps29"/>
</dbReference>
<dbReference type="SUPFAM" id="SSF56300">
    <property type="entry name" value="Metallo-dependent phosphatases"/>
    <property type="match status" value="1"/>
</dbReference>
<dbReference type="Proteomes" id="UP001153069">
    <property type="component" value="Unassembled WGS sequence"/>
</dbReference>
<keyword evidence="4" id="KW-0653">Protein transport</keyword>
<dbReference type="FunFam" id="3.60.21.10:FF:000015">
    <property type="entry name" value="Vacuolar protein sorting-associated protein 29"/>
    <property type="match status" value="1"/>
</dbReference>
<feature type="domain" description="Calcineurin-like phosphoesterase" evidence="6">
    <location>
        <begin position="8"/>
        <end position="142"/>
    </location>
</feature>
<dbReference type="InterPro" id="IPR024654">
    <property type="entry name" value="Calcineurin-like_PHP_lpxH"/>
</dbReference>
<comment type="similarity">
    <text evidence="1 5">Belongs to the VPS29 family.</text>
</comment>
<evidence type="ECO:0000256" key="1">
    <source>
        <dbReference type="ARBA" id="ARBA00005945"/>
    </source>
</evidence>
<evidence type="ECO:0000256" key="2">
    <source>
        <dbReference type="ARBA" id="ARBA00017767"/>
    </source>
</evidence>
<name>A0A9N8DQV7_9STRA</name>
<gene>
    <name evidence="7" type="ORF">SEMRO_191_G082350.1</name>
</gene>
<protein>
    <recommendedName>
        <fullName evidence="2 5">Vacuolar protein sorting-associated protein 29</fullName>
    </recommendedName>
</protein>
<sequence>MAGFGELVLVMGDCHVPYRASVVPEKFKRMLVPNKMQHVVCTGNIDAEQYDELRALAPNVHVVAGDFDIHTSFPETSVLQVGQFRIGVVHGHQILPPHSQHALARMRRKLNVDILVYGHSHQNQVTCHDGYYHINPGSMTGAHSVVVAPHNVSPSFILLAVKENTAVCYVYEYNNKNGQVDVSKTDFTKKTVEPGM</sequence>
<dbReference type="InterPro" id="IPR028661">
    <property type="entry name" value="Vps29"/>
</dbReference>
<dbReference type="GO" id="GO:0042147">
    <property type="term" value="P:retrograde transport, endosome to Golgi"/>
    <property type="evidence" value="ECO:0007669"/>
    <property type="project" value="InterPro"/>
</dbReference>
<dbReference type="InterPro" id="IPR029052">
    <property type="entry name" value="Metallo-depent_PP-like"/>
</dbReference>
<dbReference type="PANTHER" id="PTHR11124">
    <property type="entry name" value="VACUOLAR SORTING PROTEIN VPS29"/>
    <property type="match status" value="1"/>
</dbReference>
<organism evidence="7 8">
    <name type="scientific">Seminavis robusta</name>
    <dbReference type="NCBI Taxonomy" id="568900"/>
    <lineage>
        <taxon>Eukaryota</taxon>
        <taxon>Sar</taxon>
        <taxon>Stramenopiles</taxon>
        <taxon>Ochrophyta</taxon>
        <taxon>Bacillariophyta</taxon>
        <taxon>Bacillariophyceae</taxon>
        <taxon>Bacillariophycidae</taxon>
        <taxon>Naviculales</taxon>
        <taxon>Naviculaceae</taxon>
        <taxon>Seminavis</taxon>
    </lineage>
</organism>